<sequence>MLKNDKENVYNISYLDKEMTRSVKPTNLEKKFLMVLSNVVNIIEVIIVLDRATEYNAHINGVIVRRITAVIKVIRSLTKRNNESNRFLNHQSFKTIQIFLLEIQKMINFINKEMMSLKVSLMYIKTNIVFKELMTEFESLLEFTIKMKTFSDKRSNKKTKYNRYFNDINECLNLATGIIYPIERDEANQLFESWKSNKEILKTFDESDTKMKPDISKYALLKTHPKANGKSKLISYQLNSFEIVDII</sequence>
<dbReference type="Proteomes" id="UP000789901">
    <property type="component" value="Unassembled WGS sequence"/>
</dbReference>
<organism evidence="1 2">
    <name type="scientific">Gigaspora margarita</name>
    <dbReference type="NCBI Taxonomy" id="4874"/>
    <lineage>
        <taxon>Eukaryota</taxon>
        <taxon>Fungi</taxon>
        <taxon>Fungi incertae sedis</taxon>
        <taxon>Mucoromycota</taxon>
        <taxon>Glomeromycotina</taxon>
        <taxon>Glomeromycetes</taxon>
        <taxon>Diversisporales</taxon>
        <taxon>Gigasporaceae</taxon>
        <taxon>Gigaspora</taxon>
    </lineage>
</organism>
<reference evidence="1 2" key="1">
    <citation type="submission" date="2021-06" db="EMBL/GenBank/DDBJ databases">
        <authorList>
            <person name="Kallberg Y."/>
            <person name="Tangrot J."/>
            <person name="Rosling A."/>
        </authorList>
    </citation>
    <scope>NUCLEOTIDE SEQUENCE [LARGE SCALE GENOMIC DNA]</scope>
    <source>
        <strain evidence="1 2">120-4 pot B 10/14</strain>
    </source>
</reference>
<gene>
    <name evidence="1" type="ORF">GMARGA_LOCUS23373</name>
</gene>
<name>A0ABN7VVJ8_GIGMA</name>
<comment type="caution">
    <text evidence="1">The sequence shown here is derived from an EMBL/GenBank/DDBJ whole genome shotgun (WGS) entry which is preliminary data.</text>
</comment>
<proteinExistence type="predicted"/>
<accession>A0ABN7VVJ8</accession>
<evidence type="ECO:0000313" key="2">
    <source>
        <dbReference type="Proteomes" id="UP000789901"/>
    </source>
</evidence>
<evidence type="ECO:0000313" key="1">
    <source>
        <dbReference type="EMBL" id="CAG8802201.1"/>
    </source>
</evidence>
<keyword evidence="2" id="KW-1185">Reference proteome</keyword>
<protein>
    <submittedName>
        <fullName evidence="1">27939_t:CDS:1</fullName>
    </submittedName>
</protein>
<dbReference type="EMBL" id="CAJVQB010023562">
    <property type="protein sequence ID" value="CAG8802201.1"/>
    <property type="molecule type" value="Genomic_DNA"/>
</dbReference>